<feature type="transmembrane region" description="Helical" evidence="1">
    <location>
        <begin position="80"/>
        <end position="96"/>
    </location>
</feature>
<dbReference type="RefSeq" id="WP_135994295.1">
    <property type="nucleotide sequence ID" value="NZ_CP071057.1"/>
</dbReference>
<keyword evidence="3" id="KW-1185">Reference proteome</keyword>
<dbReference type="Proteomes" id="UP000308054">
    <property type="component" value="Unassembled WGS sequence"/>
</dbReference>
<keyword evidence="1" id="KW-1133">Transmembrane helix</keyword>
<sequence>MDTVLRHADPVSILMTVMASGLLLACGGLVILAAIGVRRLLTPARLEAAARALGAADARFRQACRTVTGLRLRRSGLRRASLAALSLPLILGALLGPPVMAGASAGLAAILFAGLWRLAVFDRCEARRLADEGRAAIDPLRTRGECLAGLAVFGFVLAAGSIRAAVDWPAPSLAAPLLPLSAVARELAAAVLPGLAAPGETGLIAAALRAGLGLAVLAAAGILALSIHPAATGRRNHDIDSALRSGDVHIAQRALDRLERRALDNRRTAQLRLVQIAFARRPEIDAGSTGIRLRAATALTAIADRFRDISLALASAQAHRQIFTLLDASRSPVSWAQGHVDFAAAIELAARLSGDVSMLDEAVTALSRAAEVFTEDSAPEQWALIQDRLGGVHALKASRDPAHWPHAIAALREALQLRKRGGLPGDRAATQESLALALLGHAGHSGEQGVLREVIALCRDAQDIHVRAGDLEGSARVRLLMAEGLRELARLTGEASRLQDAEGELSLALRHTPRARHPLAWARLQHLRGTVQRALAARTGDPALLDHAVGAFEAALCVRRPEIDVAEWVETKLQLGHALKAQGEHRREPAVLSRAAACFSEAMAYLPLEDHPERGQGLLFTLGVTVAAEGRLREDSGLLEQAAATLEQAIASTDPDTDPGRWAAAQHALGITLCALGRLKRDPQVLDLALHAFSEALCRRGAEAQPAAHAASQAKMAETLLCLYPLRKDTGLLDRAFDAFYAAKRAFEATGDRDRTAAMVEHLRRIRAVHRAPGHTHDREAQAGFARSA</sequence>
<dbReference type="OrthoDB" id="7624679at2"/>
<evidence type="ECO:0008006" key="4">
    <source>
        <dbReference type="Google" id="ProtNLM"/>
    </source>
</evidence>
<feature type="transmembrane region" description="Helical" evidence="1">
    <location>
        <begin position="12"/>
        <end position="37"/>
    </location>
</feature>
<evidence type="ECO:0000313" key="2">
    <source>
        <dbReference type="EMBL" id="TGY89798.1"/>
    </source>
</evidence>
<dbReference type="EMBL" id="SRXW01000001">
    <property type="protein sequence ID" value="TGY89798.1"/>
    <property type="molecule type" value="Genomic_DNA"/>
</dbReference>
<dbReference type="Gene3D" id="1.25.40.10">
    <property type="entry name" value="Tetratricopeptide repeat domain"/>
    <property type="match status" value="1"/>
</dbReference>
<dbReference type="AlphaFoldDB" id="A0A4S2H366"/>
<feature type="transmembrane region" description="Helical" evidence="1">
    <location>
        <begin position="146"/>
        <end position="166"/>
    </location>
</feature>
<feature type="transmembrane region" description="Helical" evidence="1">
    <location>
        <begin position="203"/>
        <end position="225"/>
    </location>
</feature>
<dbReference type="InterPro" id="IPR011990">
    <property type="entry name" value="TPR-like_helical_dom_sf"/>
</dbReference>
<evidence type="ECO:0000256" key="1">
    <source>
        <dbReference type="SAM" id="Phobius"/>
    </source>
</evidence>
<keyword evidence="1" id="KW-0812">Transmembrane</keyword>
<name>A0A4S2H366_9PROT</name>
<organism evidence="2 3">
    <name type="scientific">Marinicauda algicola</name>
    <dbReference type="NCBI Taxonomy" id="2029849"/>
    <lineage>
        <taxon>Bacteria</taxon>
        <taxon>Pseudomonadati</taxon>
        <taxon>Pseudomonadota</taxon>
        <taxon>Alphaproteobacteria</taxon>
        <taxon>Maricaulales</taxon>
        <taxon>Maricaulaceae</taxon>
        <taxon>Marinicauda</taxon>
    </lineage>
</organism>
<reference evidence="2 3" key="1">
    <citation type="journal article" date="2017" name="Int. J. Syst. Evol. Microbiol.">
        <title>Marinicauda algicola sp. nov., isolated from a marine red alga Rhodosorus marinus.</title>
        <authorList>
            <person name="Jeong S.E."/>
            <person name="Jeon S.H."/>
            <person name="Chun B.H."/>
            <person name="Kim D.W."/>
            <person name="Jeon C.O."/>
        </authorList>
    </citation>
    <scope>NUCLEOTIDE SEQUENCE [LARGE SCALE GENOMIC DNA]</scope>
    <source>
        <strain evidence="2 3">JCM 31718</strain>
    </source>
</reference>
<comment type="caution">
    <text evidence="2">The sequence shown here is derived from an EMBL/GenBank/DDBJ whole genome shotgun (WGS) entry which is preliminary data.</text>
</comment>
<feature type="transmembrane region" description="Helical" evidence="1">
    <location>
        <begin position="102"/>
        <end position="120"/>
    </location>
</feature>
<proteinExistence type="predicted"/>
<keyword evidence="1" id="KW-0472">Membrane</keyword>
<accession>A0A4S2H366</accession>
<dbReference type="PROSITE" id="PS51257">
    <property type="entry name" value="PROKAR_LIPOPROTEIN"/>
    <property type="match status" value="1"/>
</dbReference>
<protein>
    <recommendedName>
        <fullName evidence="4">Tetratricopeptide repeat protein</fullName>
    </recommendedName>
</protein>
<gene>
    <name evidence="2" type="ORF">E5163_01260</name>
</gene>
<evidence type="ECO:0000313" key="3">
    <source>
        <dbReference type="Proteomes" id="UP000308054"/>
    </source>
</evidence>